<protein>
    <submittedName>
        <fullName evidence="6">HAD family hydrolase</fullName>
        <ecNumber evidence="6">3.1.3.-</ecNumber>
    </submittedName>
</protein>
<dbReference type="PANTHER" id="PTHR46470">
    <property type="entry name" value="N-ACYLNEURAMINATE-9-PHOSPHATASE"/>
    <property type="match status" value="1"/>
</dbReference>
<evidence type="ECO:0000313" key="7">
    <source>
        <dbReference type="Proteomes" id="UP001597233"/>
    </source>
</evidence>
<organism evidence="6 7">
    <name type="scientific">Paenibacillus wenxiniae</name>
    <dbReference type="NCBI Taxonomy" id="1636843"/>
    <lineage>
        <taxon>Bacteria</taxon>
        <taxon>Bacillati</taxon>
        <taxon>Bacillota</taxon>
        <taxon>Bacilli</taxon>
        <taxon>Bacillales</taxon>
        <taxon>Paenibacillaceae</taxon>
        <taxon>Paenibacillus</taxon>
    </lineage>
</organism>
<dbReference type="NCBIfam" id="TIGR01549">
    <property type="entry name" value="HAD-SF-IA-v1"/>
    <property type="match status" value="1"/>
</dbReference>
<dbReference type="NCBIfam" id="TIGR01509">
    <property type="entry name" value="HAD-SF-IA-v3"/>
    <property type="match status" value="1"/>
</dbReference>
<comment type="cofactor">
    <cofactor evidence="1">
        <name>Mg(2+)</name>
        <dbReference type="ChEBI" id="CHEBI:18420"/>
    </cofactor>
</comment>
<dbReference type="Gene3D" id="1.10.150.520">
    <property type="match status" value="1"/>
</dbReference>
<dbReference type="InterPro" id="IPR051400">
    <property type="entry name" value="HAD-like_hydrolase"/>
</dbReference>
<dbReference type="GO" id="GO:0016787">
    <property type="term" value="F:hydrolase activity"/>
    <property type="evidence" value="ECO:0007669"/>
    <property type="project" value="UniProtKB-KW"/>
</dbReference>
<keyword evidence="7" id="KW-1185">Reference proteome</keyword>
<dbReference type="PANTHER" id="PTHR46470:SF2">
    <property type="entry name" value="GLYCERALDEHYDE 3-PHOSPHATE PHOSPHATASE"/>
    <property type="match status" value="1"/>
</dbReference>
<dbReference type="InterPro" id="IPR023214">
    <property type="entry name" value="HAD_sf"/>
</dbReference>
<dbReference type="SFLD" id="SFLDG01129">
    <property type="entry name" value="C1.5:_HAD__Beta-PGM__Phosphata"/>
    <property type="match status" value="1"/>
</dbReference>
<reference evidence="7" key="1">
    <citation type="journal article" date="2019" name="Int. J. Syst. Evol. Microbiol.">
        <title>The Global Catalogue of Microorganisms (GCM) 10K type strain sequencing project: providing services to taxonomists for standard genome sequencing and annotation.</title>
        <authorList>
            <consortium name="The Broad Institute Genomics Platform"/>
            <consortium name="The Broad Institute Genome Sequencing Center for Infectious Disease"/>
            <person name="Wu L."/>
            <person name="Ma J."/>
        </authorList>
    </citation>
    <scope>NUCLEOTIDE SEQUENCE [LARGE SCALE GENOMIC DNA]</scope>
    <source>
        <strain evidence="7">CCUG 54950</strain>
    </source>
</reference>
<dbReference type="InterPro" id="IPR006439">
    <property type="entry name" value="HAD-SF_hydro_IA"/>
</dbReference>
<proteinExistence type="predicted"/>
<keyword evidence="3 6" id="KW-0378">Hydrolase</keyword>
<evidence type="ECO:0000256" key="2">
    <source>
        <dbReference type="ARBA" id="ARBA00022723"/>
    </source>
</evidence>
<dbReference type="Proteomes" id="UP001597233">
    <property type="component" value="Unassembled WGS sequence"/>
</dbReference>
<dbReference type="InterPro" id="IPR036412">
    <property type="entry name" value="HAD-like_sf"/>
</dbReference>
<keyword evidence="4" id="KW-0460">Magnesium</keyword>
<gene>
    <name evidence="6" type="ORF">ACFSC9_22605</name>
</gene>
<dbReference type="PRINTS" id="PR00413">
    <property type="entry name" value="HADHALOGNASE"/>
</dbReference>
<name>A0ABW4RPQ4_9BACL</name>
<feature type="compositionally biased region" description="Polar residues" evidence="5">
    <location>
        <begin position="11"/>
        <end position="22"/>
    </location>
</feature>
<dbReference type="EMBL" id="JBHUEH010000032">
    <property type="protein sequence ID" value="MFD1888281.1"/>
    <property type="molecule type" value="Genomic_DNA"/>
</dbReference>
<sequence length="254" mass="29322">MTEPIRAESVENMQQHHQQIRSTDAKASDTPIKAVIFDLDNTLMDRDHAFRAFSERLVRDYFGHVDETLARDIIGYLRITDADGYREKRGFFEELTEHLPWAEKPGVEDLFAYYNEHYMKEARLMQHAREAIAACRQQGFRLGILTNGTYNIQYGKVLHLGLEKDFDVILTSGEAGIKKPDQRVYEMILERLGTSGEETVFVGDHPVNDIWGAGQVGMRGIFLRRSFAWDDKLGLKPWRAIDELDELAAIWEQE</sequence>
<dbReference type="SUPFAM" id="SSF56784">
    <property type="entry name" value="HAD-like"/>
    <property type="match status" value="1"/>
</dbReference>
<dbReference type="SFLD" id="SFLDS00003">
    <property type="entry name" value="Haloacid_Dehalogenase"/>
    <property type="match status" value="1"/>
</dbReference>
<evidence type="ECO:0000256" key="1">
    <source>
        <dbReference type="ARBA" id="ARBA00001946"/>
    </source>
</evidence>
<feature type="region of interest" description="Disordered" evidence="5">
    <location>
        <begin position="1"/>
        <end position="26"/>
    </location>
</feature>
<evidence type="ECO:0000256" key="3">
    <source>
        <dbReference type="ARBA" id="ARBA00022801"/>
    </source>
</evidence>
<evidence type="ECO:0000256" key="4">
    <source>
        <dbReference type="ARBA" id="ARBA00022842"/>
    </source>
</evidence>
<comment type="caution">
    <text evidence="6">The sequence shown here is derived from an EMBL/GenBank/DDBJ whole genome shotgun (WGS) entry which is preliminary data.</text>
</comment>
<evidence type="ECO:0000313" key="6">
    <source>
        <dbReference type="EMBL" id="MFD1888281.1"/>
    </source>
</evidence>
<dbReference type="Gene3D" id="3.40.50.1000">
    <property type="entry name" value="HAD superfamily/HAD-like"/>
    <property type="match status" value="1"/>
</dbReference>
<evidence type="ECO:0000256" key="5">
    <source>
        <dbReference type="SAM" id="MobiDB-lite"/>
    </source>
</evidence>
<accession>A0ABW4RPQ4</accession>
<dbReference type="EC" id="3.1.3.-" evidence="6"/>
<dbReference type="RefSeq" id="WP_347323010.1">
    <property type="nucleotide sequence ID" value="NZ_JBCGUH010000001.1"/>
</dbReference>
<dbReference type="Pfam" id="PF00702">
    <property type="entry name" value="Hydrolase"/>
    <property type="match status" value="1"/>
</dbReference>
<keyword evidence="2" id="KW-0479">Metal-binding</keyword>